<dbReference type="InterPro" id="IPR011049">
    <property type="entry name" value="Serralysin-like_metalloprot_C"/>
</dbReference>
<dbReference type="InterPro" id="IPR001343">
    <property type="entry name" value="Hemolysn_Ca-bd"/>
</dbReference>
<evidence type="ECO:0000313" key="3">
    <source>
        <dbReference type="EMBL" id="MEP0949177.1"/>
    </source>
</evidence>
<dbReference type="InterPro" id="IPR050557">
    <property type="entry name" value="RTX_toxin/Mannuronan_C5-epim"/>
</dbReference>
<organism evidence="3 4">
    <name type="scientific">Leptolyngbya subtilissima DQ-A4</name>
    <dbReference type="NCBI Taxonomy" id="2933933"/>
    <lineage>
        <taxon>Bacteria</taxon>
        <taxon>Bacillati</taxon>
        <taxon>Cyanobacteriota</taxon>
        <taxon>Cyanophyceae</taxon>
        <taxon>Leptolyngbyales</taxon>
        <taxon>Leptolyngbyaceae</taxon>
        <taxon>Leptolyngbya group</taxon>
        <taxon>Leptolyngbya</taxon>
    </lineage>
</organism>
<dbReference type="EMBL" id="JAMPKX010000010">
    <property type="protein sequence ID" value="MEP0949177.1"/>
    <property type="molecule type" value="Genomic_DNA"/>
</dbReference>
<reference evidence="3 4" key="1">
    <citation type="submission" date="2022-04" db="EMBL/GenBank/DDBJ databases">
        <title>Positive selection, recombination, and allopatry shape intraspecific diversity of widespread and dominant cyanobacteria.</title>
        <authorList>
            <person name="Wei J."/>
            <person name="Shu W."/>
            <person name="Hu C."/>
        </authorList>
    </citation>
    <scope>NUCLEOTIDE SEQUENCE [LARGE SCALE GENOMIC DNA]</scope>
    <source>
        <strain evidence="3 4">DQ-A4</strain>
    </source>
</reference>
<dbReference type="SUPFAM" id="SSF51120">
    <property type="entry name" value="beta-Roll"/>
    <property type="match status" value="2"/>
</dbReference>
<accession>A0ABV0K8S7</accession>
<dbReference type="PANTHER" id="PTHR38340">
    <property type="entry name" value="S-LAYER PROTEIN"/>
    <property type="match status" value="1"/>
</dbReference>
<dbReference type="Pfam" id="PF00353">
    <property type="entry name" value="HemolysinCabind"/>
    <property type="match status" value="3"/>
</dbReference>
<keyword evidence="2" id="KW-0964">Secreted</keyword>
<dbReference type="InterPro" id="IPR018511">
    <property type="entry name" value="Hemolysin-typ_Ca-bd_CS"/>
</dbReference>
<evidence type="ECO:0000256" key="1">
    <source>
        <dbReference type="ARBA" id="ARBA00004613"/>
    </source>
</evidence>
<protein>
    <recommendedName>
        <fullName evidence="5">Calcium-binding protein</fullName>
    </recommendedName>
</protein>
<dbReference type="Proteomes" id="UP001482513">
    <property type="component" value="Unassembled WGS sequence"/>
</dbReference>
<evidence type="ECO:0000256" key="2">
    <source>
        <dbReference type="ARBA" id="ARBA00022525"/>
    </source>
</evidence>
<name>A0ABV0K8S7_9CYAN</name>
<dbReference type="PANTHER" id="PTHR38340:SF1">
    <property type="entry name" value="S-LAYER PROTEIN"/>
    <property type="match status" value="1"/>
</dbReference>
<dbReference type="RefSeq" id="WP_190694262.1">
    <property type="nucleotide sequence ID" value="NZ_JAMPKX010000010.1"/>
</dbReference>
<proteinExistence type="predicted"/>
<sequence>MAIINGSVFGDVVTGTIGNDSIASFGGNDYIYGSFGNDLIKGGSGIDTVDYSMLGQPITLEAGGFVGKGAAGVDKIVSVDNVIGAIGQFNTIDASSGNSGIVSINVDLSINNLVVNDIPGIGTIGLGVQNFIDVVGTTQNDVIAGDFQNNILNGNSGDDFLFGNSGNDWMIGGKGSDIVLGGSGSDALSGGSGNDFLNGFGFTFGEFDVLEGGSGADVFALGDANSLYYLDNGYATITDFNYLEGDKIQVTGSASNYGIAFQDLSGGLATDTLIFFGGDLIGVVQDTTNVVPTFDFIAA</sequence>
<gene>
    <name evidence="3" type="ORF">NC992_20020</name>
</gene>
<evidence type="ECO:0000313" key="4">
    <source>
        <dbReference type="Proteomes" id="UP001482513"/>
    </source>
</evidence>
<comment type="subcellular location">
    <subcellularLocation>
        <location evidence="1">Secreted</location>
    </subcellularLocation>
</comment>
<comment type="caution">
    <text evidence="3">The sequence shown here is derived from an EMBL/GenBank/DDBJ whole genome shotgun (WGS) entry which is preliminary data.</text>
</comment>
<dbReference type="PROSITE" id="PS00330">
    <property type="entry name" value="HEMOLYSIN_CALCIUM"/>
    <property type="match status" value="1"/>
</dbReference>
<keyword evidence="4" id="KW-1185">Reference proteome</keyword>
<evidence type="ECO:0008006" key="5">
    <source>
        <dbReference type="Google" id="ProtNLM"/>
    </source>
</evidence>
<dbReference type="Gene3D" id="2.150.10.10">
    <property type="entry name" value="Serralysin-like metalloprotease, C-terminal"/>
    <property type="match status" value="3"/>
</dbReference>
<dbReference type="PRINTS" id="PR00313">
    <property type="entry name" value="CABNDNGRPT"/>
</dbReference>